<sequence length="77" mass="9150">MISKKALFGYDPRKVQIHMNRMEREAGFLEHRQREQSEDFLSEESELLRQIAEAGERLSGIETMEANLRQWIQKNQS</sequence>
<comment type="caution">
    <text evidence="1">The sequence shown here is derived from an EMBL/GenBank/DDBJ whole genome shotgun (WGS) entry which is preliminary data.</text>
</comment>
<gene>
    <name evidence="1" type="ORF">FE784_08130</name>
</gene>
<dbReference type="RefSeq" id="WP_139601639.1">
    <property type="nucleotide sequence ID" value="NZ_VDCQ01000008.1"/>
</dbReference>
<accession>A0A5C4TCM0</accession>
<evidence type="ECO:0000313" key="2">
    <source>
        <dbReference type="Proteomes" id="UP000307943"/>
    </source>
</evidence>
<dbReference type="Proteomes" id="UP000307943">
    <property type="component" value="Unassembled WGS sequence"/>
</dbReference>
<dbReference type="EMBL" id="VDCQ01000008">
    <property type="protein sequence ID" value="TNJ66834.1"/>
    <property type="molecule type" value="Genomic_DNA"/>
</dbReference>
<protein>
    <submittedName>
        <fullName evidence="1">Uncharacterized protein</fullName>
    </submittedName>
</protein>
<proteinExistence type="predicted"/>
<reference evidence="1 2" key="1">
    <citation type="submission" date="2019-05" db="EMBL/GenBank/DDBJ databases">
        <title>We sequenced the genome of Paenibacillus hemerocallicola KCTC 33185 for further insight into its adaptation and study the phylogeny of Paenibacillus.</title>
        <authorList>
            <person name="Narsing Rao M.P."/>
        </authorList>
    </citation>
    <scope>NUCLEOTIDE SEQUENCE [LARGE SCALE GENOMIC DNA]</scope>
    <source>
        <strain evidence="1 2">KCTC 33185</strain>
    </source>
</reference>
<keyword evidence="2" id="KW-1185">Reference proteome</keyword>
<name>A0A5C4TCM0_9BACL</name>
<evidence type="ECO:0000313" key="1">
    <source>
        <dbReference type="EMBL" id="TNJ66834.1"/>
    </source>
</evidence>
<organism evidence="1 2">
    <name type="scientific">Paenibacillus hemerocallicola</name>
    <dbReference type="NCBI Taxonomy" id="1172614"/>
    <lineage>
        <taxon>Bacteria</taxon>
        <taxon>Bacillati</taxon>
        <taxon>Bacillota</taxon>
        <taxon>Bacilli</taxon>
        <taxon>Bacillales</taxon>
        <taxon>Paenibacillaceae</taxon>
        <taxon>Paenibacillus</taxon>
    </lineage>
</organism>
<dbReference type="AlphaFoldDB" id="A0A5C4TCM0"/>